<reference evidence="1 2" key="1">
    <citation type="submission" date="2016-07" db="EMBL/GenBank/DDBJ databases">
        <title>Pervasive Adenine N6-methylation of Active Genes in Fungi.</title>
        <authorList>
            <consortium name="DOE Joint Genome Institute"/>
            <person name="Mondo S.J."/>
            <person name="Dannebaum R.O."/>
            <person name="Kuo R.C."/>
            <person name="Labutti K."/>
            <person name="Haridas S."/>
            <person name="Kuo A."/>
            <person name="Salamov A."/>
            <person name="Ahrendt S.R."/>
            <person name="Lipzen A."/>
            <person name="Sullivan W."/>
            <person name="Andreopoulos W.B."/>
            <person name="Clum A."/>
            <person name="Lindquist E."/>
            <person name="Daum C."/>
            <person name="Ramamoorthy G.K."/>
            <person name="Gryganskyi A."/>
            <person name="Culley D."/>
            <person name="Magnuson J.K."/>
            <person name="James T.Y."/>
            <person name="O'Malley M.A."/>
            <person name="Stajich J.E."/>
            <person name="Spatafora J.W."/>
            <person name="Visel A."/>
            <person name="Grigoriev I.V."/>
        </authorList>
    </citation>
    <scope>NUCLEOTIDE SEQUENCE [LARGE SCALE GENOMIC DNA]</scope>
    <source>
        <strain evidence="1 2">62-1032</strain>
    </source>
</reference>
<sequence>MDMETDLARCCLNCHATEKKDRFQHKLFCEAIGTGLGADVPTSEEEYRERFLNSAFGCLSKAALSALKKHTTSPLTGTHVLVVAFEPNEGWTEGDDIRRRFVVKSGGALPEAYVQQHLRWAGDGEPVNVDEPTIPYTRRRAEKQRLAHEANGCAMEIWARLLLVKYPRPGYTQWDLYSKGAFLPAGALDIHYDENWLASLASDLPMGGSPSVPLAPTNVHHTLLGKDVGELEKRSPVS</sequence>
<proteinExistence type="predicted"/>
<gene>
    <name evidence="1" type="ORF">BCR35DRAFT_332546</name>
</gene>
<protein>
    <submittedName>
        <fullName evidence="1">Uncharacterized protein</fullName>
    </submittedName>
</protein>
<dbReference type="AlphaFoldDB" id="A0A1Y2F170"/>
<accession>A0A1Y2F170</accession>
<keyword evidence="2" id="KW-1185">Reference proteome</keyword>
<evidence type="ECO:0000313" key="2">
    <source>
        <dbReference type="Proteomes" id="UP000193467"/>
    </source>
</evidence>
<comment type="caution">
    <text evidence="1">The sequence shown here is derived from an EMBL/GenBank/DDBJ whole genome shotgun (WGS) entry which is preliminary data.</text>
</comment>
<dbReference type="EMBL" id="MCGR01000031">
    <property type="protein sequence ID" value="ORY77628.1"/>
    <property type="molecule type" value="Genomic_DNA"/>
</dbReference>
<evidence type="ECO:0000313" key="1">
    <source>
        <dbReference type="EMBL" id="ORY77628.1"/>
    </source>
</evidence>
<organism evidence="1 2">
    <name type="scientific">Leucosporidium creatinivorum</name>
    <dbReference type="NCBI Taxonomy" id="106004"/>
    <lineage>
        <taxon>Eukaryota</taxon>
        <taxon>Fungi</taxon>
        <taxon>Dikarya</taxon>
        <taxon>Basidiomycota</taxon>
        <taxon>Pucciniomycotina</taxon>
        <taxon>Microbotryomycetes</taxon>
        <taxon>Leucosporidiales</taxon>
        <taxon>Leucosporidium</taxon>
    </lineage>
</organism>
<name>A0A1Y2F170_9BASI</name>
<dbReference type="Proteomes" id="UP000193467">
    <property type="component" value="Unassembled WGS sequence"/>
</dbReference>
<dbReference type="OrthoDB" id="432970at2759"/>
<dbReference type="InParanoid" id="A0A1Y2F170"/>